<dbReference type="SUPFAM" id="SSF54928">
    <property type="entry name" value="RNA-binding domain, RBD"/>
    <property type="match status" value="1"/>
</dbReference>
<evidence type="ECO:0000313" key="3">
    <source>
        <dbReference type="Proteomes" id="UP001182556"/>
    </source>
</evidence>
<dbReference type="AlphaFoldDB" id="A0AAD9FVL9"/>
<evidence type="ECO:0008006" key="4">
    <source>
        <dbReference type="Google" id="ProtNLM"/>
    </source>
</evidence>
<accession>A0AAD9FVL9</accession>
<feature type="region of interest" description="Disordered" evidence="1">
    <location>
        <begin position="1"/>
        <end position="122"/>
    </location>
</feature>
<feature type="compositionally biased region" description="Low complexity" evidence="1">
    <location>
        <begin position="38"/>
        <end position="55"/>
    </location>
</feature>
<comment type="caution">
    <text evidence="2">The sequence shown here is derived from an EMBL/GenBank/DDBJ whole genome shotgun (WGS) entry which is preliminary data.</text>
</comment>
<feature type="compositionally biased region" description="Polar residues" evidence="1">
    <location>
        <begin position="89"/>
        <end position="98"/>
    </location>
</feature>
<feature type="region of interest" description="Disordered" evidence="1">
    <location>
        <begin position="311"/>
        <end position="341"/>
    </location>
</feature>
<proteinExistence type="predicted"/>
<name>A0AAD9FVL9_PAPLA</name>
<organism evidence="2 3">
    <name type="scientific">Papiliotrema laurentii</name>
    <name type="common">Cryptococcus laurentii</name>
    <dbReference type="NCBI Taxonomy" id="5418"/>
    <lineage>
        <taxon>Eukaryota</taxon>
        <taxon>Fungi</taxon>
        <taxon>Dikarya</taxon>
        <taxon>Basidiomycota</taxon>
        <taxon>Agaricomycotina</taxon>
        <taxon>Tremellomycetes</taxon>
        <taxon>Tremellales</taxon>
        <taxon>Rhynchogastremaceae</taxon>
        <taxon>Papiliotrema</taxon>
    </lineage>
</organism>
<protein>
    <recommendedName>
        <fullName evidence="4">RRM domain-containing protein</fullName>
    </recommendedName>
</protein>
<sequence>MVRTAKPHSRESKDTYKRGNPDAPGAWKHDLHQNVKQSLASRLGGPAGASGSRPSLLDRISGGKGKELLPTNGSSSSAPHRLHGFGETTPVNLNNPNAGTELLPGPSKPRSRGPSGSKGRLVDTSLNAALGRAGPRRSNVRPLVAQGSQSGNELLGTHNGSSEVSIFGASRATTWVKVDNLAQGTTAEDVVSAFAPTPILNARISSSPDALLVAVDIEVEARATADEIVQKYNGVMADGNALSVTIIRQKLTERMGRGGAVSAPSQSRAAPQAYSQPRQELHPAAGGSSKLYSDMILAADPSSAIITLAQEEEERTQRARANAWQRNDARSLTQRMGRVGR</sequence>
<feature type="compositionally biased region" description="Basic and acidic residues" evidence="1">
    <location>
        <begin position="8"/>
        <end position="20"/>
    </location>
</feature>
<evidence type="ECO:0000256" key="1">
    <source>
        <dbReference type="SAM" id="MobiDB-lite"/>
    </source>
</evidence>
<keyword evidence="3" id="KW-1185">Reference proteome</keyword>
<gene>
    <name evidence="2" type="ORF">DB88DRAFT_476135</name>
</gene>
<dbReference type="GO" id="GO:0003676">
    <property type="term" value="F:nucleic acid binding"/>
    <property type="evidence" value="ECO:0007669"/>
    <property type="project" value="InterPro"/>
</dbReference>
<dbReference type="InterPro" id="IPR035979">
    <property type="entry name" value="RBD_domain_sf"/>
</dbReference>
<dbReference type="Proteomes" id="UP001182556">
    <property type="component" value="Unassembled WGS sequence"/>
</dbReference>
<dbReference type="EMBL" id="JAODAN010000001">
    <property type="protein sequence ID" value="KAK1926935.1"/>
    <property type="molecule type" value="Genomic_DNA"/>
</dbReference>
<reference evidence="2" key="1">
    <citation type="submission" date="2023-02" db="EMBL/GenBank/DDBJ databases">
        <title>Identification and recombinant expression of a fungal hydrolase from Papiliotrema laurentii that hydrolyzes apple cutin and clears colloidal polyester polyurethane.</title>
        <authorList>
            <consortium name="DOE Joint Genome Institute"/>
            <person name="Roman V.A."/>
            <person name="Bojanowski C."/>
            <person name="Crable B.R."/>
            <person name="Wagner D.N."/>
            <person name="Hung C.S."/>
            <person name="Nadeau L.J."/>
            <person name="Schratz L."/>
            <person name="Haridas S."/>
            <person name="Pangilinan J."/>
            <person name="Lipzen A."/>
            <person name="Na H."/>
            <person name="Yan M."/>
            <person name="Ng V."/>
            <person name="Grigoriev I.V."/>
            <person name="Spatafora J.W."/>
            <person name="Barlow D."/>
            <person name="Biffinger J."/>
            <person name="Kelley-Loughnane N."/>
            <person name="Varaljay V.A."/>
            <person name="Crookes-Goodson W.J."/>
        </authorList>
    </citation>
    <scope>NUCLEOTIDE SEQUENCE</scope>
    <source>
        <strain evidence="2">5307AH</strain>
    </source>
</reference>
<evidence type="ECO:0000313" key="2">
    <source>
        <dbReference type="EMBL" id="KAK1926935.1"/>
    </source>
</evidence>